<name>R2PJE0_9ENTE</name>
<dbReference type="InterPro" id="IPR023563">
    <property type="entry name" value="Ribosomal_uL13_CS"/>
</dbReference>
<dbReference type="FunFam" id="3.90.1180.10:FF:000001">
    <property type="entry name" value="50S ribosomal protein L13"/>
    <property type="match status" value="1"/>
</dbReference>
<dbReference type="PATRIC" id="fig|1158606.3.peg.2288"/>
<keyword evidence="9" id="KW-1185">Reference proteome</keyword>
<reference evidence="8 9" key="1">
    <citation type="submission" date="2013-02" db="EMBL/GenBank/DDBJ databases">
        <title>The Genome Sequence of Enterococcus asini ATCC_700915.</title>
        <authorList>
            <consortium name="The Broad Institute Genome Sequencing Platform"/>
            <consortium name="The Broad Institute Genome Sequencing Center for Infectious Disease"/>
            <person name="Earl A.M."/>
            <person name="Gilmore M.S."/>
            <person name="Lebreton F."/>
            <person name="Walker B."/>
            <person name="Young S.K."/>
            <person name="Zeng Q."/>
            <person name="Gargeya S."/>
            <person name="Fitzgerald M."/>
            <person name="Haas B."/>
            <person name="Abouelleil A."/>
            <person name="Alvarado L."/>
            <person name="Arachchi H.M."/>
            <person name="Berlin A.M."/>
            <person name="Chapman S.B."/>
            <person name="Dewar J."/>
            <person name="Goldberg J."/>
            <person name="Griggs A."/>
            <person name="Gujja S."/>
            <person name="Hansen M."/>
            <person name="Howarth C."/>
            <person name="Imamovic A."/>
            <person name="Larimer J."/>
            <person name="McCowan C."/>
            <person name="Murphy C."/>
            <person name="Neiman D."/>
            <person name="Pearson M."/>
            <person name="Priest M."/>
            <person name="Roberts A."/>
            <person name="Saif S."/>
            <person name="Shea T."/>
            <person name="Sisk P."/>
            <person name="Sykes S."/>
            <person name="Wortman J."/>
            <person name="Nusbaum C."/>
            <person name="Birren B."/>
        </authorList>
    </citation>
    <scope>NUCLEOTIDE SEQUENCE [LARGE SCALE GENOMIC DNA]</scope>
    <source>
        <strain evidence="8 9">ATCC 700915</strain>
    </source>
</reference>
<keyword evidence="2 5" id="KW-0689">Ribosomal protein</keyword>
<dbReference type="eggNOG" id="COG0102">
    <property type="taxonomic scope" value="Bacteria"/>
</dbReference>
<evidence type="ECO:0000313" key="8">
    <source>
        <dbReference type="EMBL" id="EOH83328.1"/>
    </source>
</evidence>
<evidence type="ECO:0000256" key="6">
    <source>
        <dbReference type="RuleBase" id="RU003877"/>
    </source>
</evidence>
<dbReference type="GO" id="GO:0006412">
    <property type="term" value="P:translation"/>
    <property type="evidence" value="ECO:0007669"/>
    <property type="project" value="UniProtKB-UniRule"/>
</dbReference>
<dbReference type="HOGENOM" id="CLU_082184_2_1_9"/>
<evidence type="ECO:0000256" key="7">
    <source>
        <dbReference type="RuleBase" id="RU003878"/>
    </source>
</evidence>
<dbReference type="PANTHER" id="PTHR11545:SF2">
    <property type="entry name" value="LARGE RIBOSOMAL SUBUNIT PROTEIN UL13M"/>
    <property type="match status" value="1"/>
</dbReference>
<organism evidence="8 9">
    <name type="scientific">Enterococcus asini ATCC 700915</name>
    <dbReference type="NCBI Taxonomy" id="1158606"/>
    <lineage>
        <taxon>Bacteria</taxon>
        <taxon>Bacillati</taxon>
        <taxon>Bacillota</taxon>
        <taxon>Bacilli</taxon>
        <taxon>Lactobacillales</taxon>
        <taxon>Enterococcaceae</taxon>
        <taxon>Enterococcus</taxon>
    </lineage>
</organism>
<dbReference type="EMBL" id="AJAP01000026">
    <property type="protein sequence ID" value="EOH83328.1"/>
    <property type="molecule type" value="Genomic_DNA"/>
</dbReference>
<proteinExistence type="inferred from homology"/>
<comment type="subunit">
    <text evidence="5">Part of the 50S ribosomal subunit.</text>
</comment>
<evidence type="ECO:0000256" key="3">
    <source>
        <dbReference type="ARBA" id="ARBA00023274"/>
    </source>
</evidence>
<dbReference type="GO" id="GO:0022625">
    <property type="term" value="C:cytosolic large ribosomal subunit"/>
    <property type="evidence" value="ECO:0007669"/>
    <property type="project" value="TreeGrafter"/>
</dbReference>
<dbReference type="Pfam" id="PF00572">
    <property type="entry name" value="Ribosomal_L13"/>
    <property type="match status" value="1"/>
</dbReference>
<dbReference type="HAMAP" id="MF_01366">
    <property type="entry name" value="Ribosomal_uL13"/>
    <property type="match status" value="1"/>
</dbReference>
<dbReference type="STRING" id="57732.RU94_GL000530"/>
<dbReference type="NCBIfam" id="TIGR01066">
    <property type="entry name" value="rplM_bact"/>
    <property type="match status" value="1"/>
</dbReference>
<dbReference type="InterPro" id="IPR036899">
    <property type="entry name" value="Ribosomal_uL13_sf"/>
</dbReference>
<accession>R2PJE0</accession>
<dbReference type="CDD" id="cd00392">
    <property type="entry name" value="Ribosomal_L13"/>
    <property type="match status" value="1"/>
</dbReference>
<dbReference type="PROSITE" id="PS00783">
    <property type="entry name" value="RIBOSOMAL_L13"/>
    <property type="match status" value="1"/>
</dbReference>
<dbReference type="GO" id="GO:0003735">
    <property type="term" value="F:structural constituent of ribosome"/>
    <property type="evidence" value="ECO:0007669"/>
    <property type="project" value="InterPro"/>
</dbReference>
<dbReference type="SUPFAM" id="SSF52161">
    <property type="entry name" value="Ribosomal protein L13"/>
    <property type="match status" value="1"/>
</dbReference>
<comment type="function">
    <text evidence="5 7">This protein is one of the early assembly proteins of the 50S ribosomal subunit, although it is not seen to bind rRNA by itself. It is important during the early stages of 50S assembly.</text>
</comment>
<evidence type="ECO:0000313" key="9">
    <source>
        <dbReference type="Proteomes" id="UP000013777"/>
    </source>
</evidence>
<evidence type="ECO:0000256" key="2">
    <source>
        <dbReference type="ARBA" id="ARBA00022980"/>
    </source>
</evidence>
<keyword evidence="3 5" id="KW-0687">Ribonucleoprotein</keyword>
<dbReference type="GO" id="GO:0017148">
    <property type="term" value="P:negative regulation of translation"/>
    <property type="evidence" value="ECO:0007669"/>
    <property type="project" value="TreeGrafter"/>
</dbReference>
<dbReference type="GO" id="GO:0003729">
    <property type="term" value="F:mRNA binding"/>
    <property type="evidence" value="ECO:0007669"/>
    <property type="project" value="UniProtKB-ARBA"/>
</dbReference>
<comment type="caution">
    <text evidence="8">The sequence shown here is derived from an EMBL/GenBank/DDBJ whole genome shotgun (WGS) entry which is preliminary data.</text>
</comment>
<sequence>MVLFAPRRAPETQVYVKHSKLKLEEKILRTTYMAKSGEVERKWYVVDATDVPMGRLSAVVASVLRGKNKPTFTPHVDTGDNVIVINADHVKLTGNKASDKIYYRHSNFPGGLKQISAGELRAKNSRRLIENSVKGMLPKNTLGRAQGMKLHVYAGAEHPHAAQKPEVLDITNLI</sequence>
<evidence type="ECO:0000256" key="5">
    <source>
        <dbReference type="HAMAP-Rule" id="MF_01366"/>
    </source>
</evidence>
<dbReference type="Proteomes" id="UP000013777">
    <property type="component" value="Unassembled WGS sequence"/>
</dbReference>
<dbReference type="AlphaFoldDB" id="R2PJE0"/>
<gene>
    <name evidence="5 7" type="primary">rplM</name>
    <name evidence="8" type="ORF">UAS_02343</name>
</gene>
<comment type="similarity">
    <text evidence="1 5 6">Belongs to the universal ribosomal protein uL13 family.</text>
</comment>
<dbReference type="InterPro" id="IPR005823">
    <property type="entry name" value="Ribosomal_uL13_bac-type"/>
</dbReference>
<evidence type="ECO:0000256" key="1">
    <source>
        <dbReference type="ARBA" id="ARBA00006227"/>
    </source>
</evidence>
<dbReference type="InterPro" id="IPR005822">
    <property type="entry name" value="Ribosomal_uL13"/>
</dbReference>
<dbReference type="PANTHER" id="PTHR11545">
    <property type="entry name" value="RIBOSOMAL PROTEIN L13"/>
    <property type="match status" value="1"/>
</dbReference>
<protein>
    <recommendedName>
        <fullName evidence="4 5">Large ribosomal subunit protein uL13</fullName>
    </recommendedName>
</protein>
<dbReference type="Gene3D" id="3.90.1180.10">
    <property type="entry name" value="Ribosomal protein L13"/>
    <property type="match status" value="1"/>
</dbReference>
<evidence type="ECO:0000256" key="4">
    <source>
        <dbReference type="ARBA" id="ARBA00035201"/>
    </source>
</evidence>